<dbReference type="PRINTS" id="PR00039">
    <property type="entry name" value="HTHLYSR"/>
</dbReference>
<name>A0A1A9MEY2_9XANT</name>
<evidence type="ECO:0000313" key="10">
    <source>
        <dbReference type="Proteomes" id="UP001303614"/>
    </source>
</evidence>
<dbReference type="STRING" id="1843580.A7D17_15295"/>
<dbReference type="SUPFAM" id="SSF53850">
    <property type="entry name" value="Periplasmic binding protein-like II"/>
    <property type="match status" value="1"/>
</dbReference>
<evidence type="ECO:0000256" key="4">
    <source>
        <dbReference type="ARBA" id="ARBA00023163"/>
    </source>
</evidence>
<dbReference type="InterPro" id="IPR000847">
    <property type="entry name" value="LysR_HTH_N"/>
</dbReference>
<dbReference type="AlphaFoldDB" id="A0A1A9MEY2"/>
<evidence type="ECO:0000256" key="5">
    <source>
        <dbReference type="SAM" id="Coils"/>
    </source>
</evidence>
<dbReference type="Proteomes" id="UP001303614">
    <property type="component" value="Unassembled WGS sequence"/>
</dbReference>
<feature type="domain" description="HTH lysR-type" evidence="6">
    <location>
        <begin position="7"/>
        <end position="64"/>
    </location>
</feature>
<keyword evidence="2" id="KW-0805">Transcription regulation</keyword>
<keyword evidence="3" id="KW-0238">DNA-binding</keyword>
<keyword evidence="5" id="KW-0175">Coiled coil</keyword>
<dbReference type="Pfam" id="PF00126">
    <property type="entry name" value="HTH_1"/>
    <property type="match status" value="2"/>
</dbReference>
<dbReference type="PANTHER" id="PTHR30126:SF98">
    <property type="entry name" value="HTH-TYPE TRANSCRIPTIONAL ACTIVATOR BAUR"/>
    <property type="match status" value="1"/>
</dbReference>
<evidence type="ECO:0000313" key="7">
    <source>
        <dbReference type="EMBL" id="MEA5124899.1"/>
    </source>
</evidence>
<organism evidence="8 9">
    <name type="scientific">Xanthomonas floridensis</name>
    <dbReference type="NCBI Taxonomy" id="1843580"/>
    <lineage>
        <taxon>Bacteria</taxon>
        <taxon>Pseudomonadati</taxon>
        <taxon>Pseudomonadota</taxon>
        <taxon>Gammaproteobacteria</taxon>
        <taxon>Lysobacterales</taxon>
        <taxon>Lysobacteraceae</taxon>
        <taxon>Xanthomonas</taxon>
    </lineage>
</organism>
<dbReference type="PANTHER" id="PTHR30126">
    <property type="entry name" value="HTH-TYPE TRANSCRIPTIONAL REGULATOR"/>
    <property type="match status" value="1"/>
</dbReference>
<dbReference type="GO" id="GO:0000976">
    <property type="term" value="F:transcription cis-regulatory region binding"/>
    <property type="evidence" value="ECO:0007669"/>
    <property type="project" value="TreeGrafter"/>
</dbReference>
<reference evidence="8 9" key="1">
    <citation type="submission" date="2016-05" db="EMBL/GenBank/DDBJ databases">
        <title>Pathogenic, phenotypic and molecular characterisation of Xanthomonas nasturtii sp. nov. and Xanthomonas floridensis sp. nov., new species of Xanthomonas associated with watercress production in Florida.</title>
        <authorList>
            <person name="Vicente J.G."/>
            <person name="Rothwell S."/>
            <person name="Holub E.B."/>
            <person name="Studholme D.J."/>
        </authorList>
    </citation>
    <scope>NUCLEOTIDE SEQUENCE [LARGE SCALE GENOMIC DNA]</scope>
    <source>
        <strain evidence="8 9">WHRI 8848</strain>
    </source>
</reference>
<dbReference type="Proteomes" id="UP000077659">
    <property type="component" value="Unassembled WGS sequence"/>
</dbReference>
<accession>A0A1A9MEY2</accession>
<dbReference type="Pfam" id="PF03466">
    <property type="entry name" value="LysR_substrate"/>
    <property type="match status" value="1"/>
</dbReference>
<proteinExistence type="inferred from homology"/>
<reference evidence="7 10" key="2">
    <citation type="submission" date="2023-12" db="EMBL/GenBank/DDBJ databases">
        <title>Genome sequencing of Xanthomonas floridensis.</title>
        <authorList>
            <person name="Greer S."/>
            <person name="Harrison J."/>
            <person name="Grant M."/>
            <person name="Vicente J."/>
            <person name="Studholme D."/>
        </authorList>
    </citation>
    <scope>NUCLEOTIDE SEQUENCE [LARGE SCALE GENOMIC DNA]</scope>
    <source>
        <strain evidence="7 10">WHRI 8848</strain>
    </source>
</reference>
<dbReference type="GO" id="GO:0003700">
    <property type="term" value="F:DNA-binding transcription factor activity"/>
    <property type="evidence" value="ECO:0007669"/>
    <property type="project" value="InterPro"/>
</dbReference>
<feature type="coiled-coil region" evidence="5">
    <location>
        <begin position="164"/>
        <end position="191"/>
    </location>
</feature>
<gene>
    <name evidence="8" type="ORF">A7D17_15295</name>
    <name evidence="7" type="ORF">VB146_13765</name>
</gene>
<dbReference type="SUPFAM" id="SSF46785">
    <property type="entry name" value="Winged helix' DNA-binding domain"/>
    <property type="match status" value="2"/>
</dbReference>
<sequence length="436" mass="47338">MPPLTEPNLRHLHALAVVQRLGSISAAAPQVNLSQPALTQAVARLEQQLGVRLFDRQPGGMLATEATGLVVPRIERALAHLGRGIRVARRALRLPARPGLERRVSLGQLQALVAVDAAGSYSLAGVQLGVSQPAVYRAVQSLADVIEVPLTVRRGKAVQPTPVAERLLRQVRLALAEVRAARDEVAALRSQHAGRVVVGVMPLARAILLPQVLARFARAHPAASISVVEGPYAELLAHLREGGLDLLIGALREPLPVRDVLQEPLFDDEPVIVARSGHPLAGKAYASVQLLDYPWVMAAAGTPVRERWERMFRDRQLEPPPLRIECGAELTVRGLLLEGDWLTLMSRDQFLFERRAGLLREIGSAGPRLRRQIGMTTRSDWHPTRAQTVFVQTLRQVCAERVQPADAHGGPFRHCIVPAAEASLPSRPAGSESASS</sequence>
<keyword evidence="10" id="KW-1185">Reference proteome</keyword>
<protein>
    <submittedName>
        <fullName evidence="8">LysR family transcriptional regulator</fullName>
    </submittedName>
</protein>
<feature type="domain" description="HTH lysR-type" evidence="6">
    <location>
        <begin position="104"/>
        <end position="161"/>
    </location>
</feature>
<dbReference type="EMBL" id="LXNG01000011">
    <property type="protein sequence ID" value="OAG68217.1"/>
    <property type="molecule type" value="Genomic_DNA"/>
</dbReference>
<dbReference type="Gene3D" id="3.40.190.10">
    <property type="entry name" value="Periplasmic binding protein-like II"/>
    <property type="match status" value="2"/>
</dbReference>
<evidence type="ECO:0000256" key="3">
    <source>
        <dbReference type="ARBA" id="ARBA00023125"/>
    </source>
</evidence>
<dbReference type="InterPro" id="IPR036390">
    <property type="entry name" value="WH_DNA-bd_sf"/>
</dbReference>
<keyword evidence="4" id="KW-0804">Transcription</keyword>
<evidence type="ECO:0000313" key="9">
    <source>
        <dbReference type="Proteomes" id="UP000077659"/>
    </source>
</evidence>
<comment type="similarity">
    <text evidence="1">Belongs to the LysR transcriptional regulatory family.</text>
</comment>
<evidence type="ECO:0000313" key="8">
    <source>
        <dbReference type="EMBL" id="OAG68217.1"/>
    </source>
</evidence>
<evidence type="ECO:0000259" key="6">
    <source>
        <dbReference type="PROSITE" id="PS50931"/>
    </source>
</evidence>
<dbReference type="EMBL" id="JAYFSO010000017">
    <property type="protein sequence ID" value="MEA5124899.1"/>
    <property type="molecule type" value="Genomic_DNA"/>
</dbReference>
<evidence type="ECO:0000256" key="2">
    <source>
        <dbReference type="ARBA" id="ARBA00023015"/>
    </source>
</evidence>
<dbReference type="PROSITE" id="PS50931">
    <property type="entry name" value="HTH_LYSR"/>
    <property type="match status" value="2"/>
</dbReference>
<dbReference type="InterPro" id="IPR036388">
    <property type="entry name" value="WH-like_DNA-bd_sf"/>
</dbReference>
<dbReference type="InterPro" id="IPR005119">
    <property type="entry name" value="LysR_subst-bd"/>
</dbReference>
<dbReference type="Gene3D" id="1.10.10.10">
    <property type="entry name" value="Winged helix-like DNA-binding domain superfamily/Winged helix DNA-binding domain"/>
    <property type="match status" value="2"/>
</dbReference>
<dbReference type="OrthoDB" id="9814165at2"/>
<comment type="caution">
    <text evidence="8">The sequence shown here is derived from an EMBL/GenBank/DDBJ whole genome shotgun (WGS) entry which is preliminary data.</text>
</comment>
<evidence type="ECO:0000256" key="1">
    <source>
        <dbReference type="ARBA" id="ARBA00009437"/>
    </source>
</evidence>
<dbReference type="RefSeq" id="WP_064508469.1">
    <property type="nucleotide sequence ID" value="NZ_JAYFSN010000015.1"/>
</dbReference>